<evidence type="ECO:0000313" key="4">
    <source>
        <dbReference type="Proteomes" id="UP000220106"/>
    </source>
</evidence>
<feature type="region of interest" description="Disordered" evidence="1">
    <location>
        <begin position="1"/>
        <end position="28"/>
    </location>
</feature>
<reference evidence="3 4" key="1">
    <citation type="submission" date="2017-09" db="EMBL/GenBank/DDBJ databases">
        <title>Large-scale bioinformatics analysis of Bacillus genomes uncovers conserved roles of natural products in bacterial physiology.</title>
        <authorList>
            <consortium name="Agbiome Team Llc"/>
            <person name="Bleich R.M."/>
            <person name="Kirk G.J."/>
            <person name="Santa Maria K.C."/>
            <person name="Allen S.E."/>
            <person name="Farag S."/>
            <person name="Shank E.A."/>
            <person name="Bowers A."/>
        </authorList>
    </citation>
    <scope>NUCLEOTIDE SEQUENCE [LARGE SCALE GENOMIC DNA]</scope>
    <source>
        <strain evidence="3 4">AFS003229</strain>
    </source>
</reference>
<proteinExistence type="predicted"/>
<dbReference type="AlphaFoldDB" id="A0AAX0S7P9"/>
<name>A0AAX0S7P9_9BACI</name>
<evidence type="ECO:0000313" key="3">
    <source>
        <dbReference type="EMBL" id="PEJ34981.1"/>
    </source>
</evidence>
<sequence length="92" mass="10177">MLALAGKTVDRGNKRPGQLPNVGGNSEGNNVLQKLLEATFEQTKVLLQLLSKDTDIYLDGSSVAKGIHREVGKYQTQDKRISKRTIKGKVRR</sequence>
<dbReference type="EMBL" id="NUEQ01000013">
    <property type="protein sequence ID" value="PEJ34981.1"/>
    <property type="molecule type" value="Genomic_DNA"/>
</dbReference>
<evidence type="ECO:0000313" key="5">
    <source>
        <dbReference type="Proteomes" id="UP000260457"/>
    </source>
</evidence>
<gene>
    <name evidence="3" type="ORF">CN689_06590</name>
    <name evidence="2" type="ORF">DTO10_21055</name>
</gene>
<dbReference type="Proteomes" id="UP000260457">
    <property type="component" value="Chromosome"/>
</dbReference>
<protein>
    <recommendedName>
        <fullName evidence="6">Transposase</fullName>
    </recommendedName>
</protein>
<keyword evidence="5" id="KW-1185">Reference proteome</keyword>
<evidence type="ECO:0000256" key="1">
    <source>
        <dbReference type="SAM" id="MobiDB-lite"/>
    </source>
</evidence>
<accession>A0AAX0S7P9</accession>
<evidence type="ECO:0008006" key="6">
    <source>
        <dbReference type="Google" id="ProtNLM"/>
    </source>
</evidence>
<organism evidence="3 4">
    <name type="scientific">Peribacillus butanolivorans</name>
    <dbReference type="NCBI Taxonomy" id="421767"/>
    <lineage>
        <taxon>Bacteria</taxon>
        <taxon>Bacillati</taxon>
        <taxon>Bacillota</taxon>
        <taxon>Bacilli</taxon>
        <taxon>Bacillales</taxon>
        <taxon>Bacillaceae</taxon>
        <taxon>Peribacillus</taxon>
    </lineage>
</organism>
<reference evidence="2 5" key="2">
    <citation type="submission" date="2018-07" db="EMBL/GenBank/DDBJ databases">
        <title>The molecular basis for the intramolecular migration of carboxyl group in the catabolism of para-hydroxybenzoate via gentisate.</title>
        <authorList>
            <person name="Zhao H."/>
            <person name="Xu Y."/>
            <person name="Lin S."/>
            <person name="Spain J.C."/>
            <person name="Zhou N.-Y."/>
        </authorList>
    </citation>
    <scope>NUCLEOTIDE SEQUENCE [LARGE SCALE GENOMIC DNA]</scope>
    <source>
        <strain evidence="2 5">PHB-7a</strain>
    </source>
</reference>
<evidence type="ECO:0000313" key="2">
    <source>
        <dbReference type="EMBL" id="AXN40626.1"/>
    </source>
</evidence>
<dbReference type="EMBL" id="CP030926">
    <property type="protein sequence ID" value="AXN40626.1"/>
    <property type="molecule type" value="Genomic_DNA"/>
</dbReference>
<dbReference type="Proteomes" id="UP000220106">
    <property type="component" value="Unassembled WGS sequence"/>
</dbReference>
<dbReference type="KEGG" id="pbut:DTO10_21055"/>